<dbReference type="EMBL" id="VSRR010007585">
    <property type="protein sequence ID" value="MPC47163.1"/>
    <property type="molecule type" value="Genomic_DNA"/>
</dbReference>
<proteinExistence type="predicted"/>
<dbReference type="Proteomes" id="UP000324222">
    <property type="component" value="Unassembled WGS sequence"/>
</dbReference>
<dbReference type="AlphaFoldDB" id="A0A5B7FQ05"/>
<name>A0A5B7FQ05_PORTR</name>
<reference evidence="1 2" key="1">
    <citation type="submission" date="2019-05" db="EMBL/GenBank/DDBJ databases">
        <title>Another draft genome of Portunus trituberculatus and its Hox gene families provides insights of decapod evolution.</title>
        <authorList>
            <person name="Jeong J.-H."/>
            <person name="Song I."/>
            <person name="Kim S."/>
            <person name="Choi T."/>
            <person name="Kim D."/>
            <person name="Ryu S."/>
            <person name="Kim W."/>
        </authorList>
    </citation>
    <scope>NUCLEOTIDE SEQUENCE [LARGE SCALE GENOMIC DNA]</scope>
    <source>
        <tissue evidence="1">Muscle</tissue>
    </source>
</reference>
<sequence>MSTPDGDSLAYPVIPDQINYAKITAKIVELSRFDIPQFNSDIDTTVMQMTDILYDCVIASMSAPVSQTPDNTVSMWEKLLSVTDDRRMRQTIN</sequence>
<comment type="caution">
    <text evidence="1">The sequence shown here is derived from an EMBL/GenBank/DDBJ whole genome shotgun (WGS) entry which is preliminary data.</text>
</comment>
<organism evidence="1 2">
    <name type="scientific">Portunus trituberculatus</name>
    <name type="common">Swimming crab</name>
    <name type="synonym">Neptunus trituberculatus</name>
    <dbReference type="NCBI Taxonomy" id="210409"/>
    <lineage>
        <taxon>Eukaryota</taxon>
        <taxon>Metazoa</taxon>
        <taxon>Ecdysozoa</taxon>
        <taxon>Arthropoda</taxon>
        <taxon>Crustacea</taxon>
        <taxon>Multicrustacea</taxon>
        <taxon>Malacostraca</taxon>
        <taxon>Eumalacostraca</taxon>
        <taxon>Eucarida</taxon>
        <taxon>Decapoda</taxon>
        <taxon>Pleocyemata</taxon>
        <taxon>Brachyura</taxon>
        <taxon>Eubrachyura</taxon>
        <taxon>Portunoidea</taxon>
        <taxon>Portunidae</taxon>
        <taxon>Portuninae</taxon>
        <taxon>Portunus</taxon>
    </lineage>
</organism>
<accession>A0A5B7FQ05</accession>
<keyword evidence="2" id="KW-1185">Reference proteome</keyword>
<evidence type="ECO:0000313" key="2">
    <source>
        <dbReference type="Proteomes" id="UP000324222"/>
    </source>
</evidence>
<protein>
    <submittedName>
        <fullName evidence="1">Uncharacterized protein</fullName>
    </submittedName>
</protein>
<evidence type="ECO:0000313" key="1">
    <source>
        <dbReference type="EMBL" id="MPC47163.1"/>
    </source>
</evidence>
<gene>
    <name evidence="1" type="ORF">E2C01_040899</name>
</gene>